<evidence type="ECO:0000313" key="3">
    <source>
        <dbReference type="Proteomes" id="UP001550628"/>
    </source>
</evidence>
<evidence type="ECO:0000313" key="2">
    <source>
        <dbReference type="EMBL" id="MEU1951555.1"/>
    </source>
</evidence>
<name>A0ABV2WKZ2_9NOCA</name>
<dbReference type="SUPFAM" id="SSF46894">
    <property type="entry name" value="C-terminal effector domain of the bipartite response regulators"/>
    <property type="match status" value="1"/>
</dbReference>
<dbReference type="InterPro" id="IPR058852">
    <property type="entry name" value="HTH_77"/>
</dbReference>
<dbReference type="InterPro" id="IPR027417">
    <property type="entry name" value="P-loop_NTPase"/>
</dbReference>
<evidence type="ECO:0000259" key="1">
    <source>
        <dbReference type="PROSITE" id="PS50043"/>
    </source>
</evidence>
<dbReference type="SMART" id="SM00421">
    <property type="entry name" value="HTH_LUXR"/>
    <property type="match status" value="1"/>
</dbReference>
<comment type="caution">
    <text evidence="2">The sequence shown here is derived from an EMBL/GenBank/DDBJ whole genome shotgun (WGS) entry which is preliminary data.</text>
</comment>
<protein>
    <submittedName>
        <fullName evidence="2">LuxR C-terminal-related transcriptional regulator</fullName>
    </submittedName>
</protein>
<dbReference type="Proteomes" id="UP001550628">
    <property type="component" value="Unassembled WGS sequence"/>
</dbReference>
<dbReference type="InterPro" id="IPR036388">
    <property type="entry name" value="WH-like_DNA-bd_sf"/>
</dbReference>
<dbReference type="Gene3D" id="1.10.10.10">
    <property type="entry name" value="Winged helix-like DNA-binding domain superfamily/Winged helix DNA-binding domain"/>
    <property type="match status" value="1"/>
</dbReference>
<dbReference type="RefSeq" id="WP_356953627.1">
    <property type="nucleotide sequence ID" value="NZ_JBEYBD010000001.1"/>
</dbReference>
<proteinExistence type="predicted"/>
<accession>A0ABV2WKZ2</accession>
<dbReference type="PANTHER" id="PTHR47691:SF3">
    <property type="entry name" value="HTH-TYPE TRANSCRIPTIONAL REGULATOR RV0890C-RELATED"/>
    <property type="match status" value="1"/>
</dbReference>
<dbReference type="PRINTS" id="PR00038">
    <property type="entry name" value="HTHLUXR"/>
</dbReference>
<gene>
    <name evidence="2" type="ORF">ABZ510_06805</name>
</gene>
<organism evidence="2 3">
    <name type="scientific">Nocardia rhamnosiphila</name>
    <dbReference type="NCBI Taxonomy" id="426716"/>
    <lineage>
        <taxon>Bacteria</taxon>
        <taxon>Bacillati</taxon>
        <taxon>Actinomycetota</taxon>
        <taxon>Actinomycetes</taxon>
        <taxon>Mycobacteriales</taxon>
        <taxon>Nocardiaceae</taxon>
        <taxon>Nocardia</taxon>
    </lineage>
</organism>
<dbReference type="PANTHER" id="PTHR47691">
    <property type="entry name" value="REGULATOR-RELATED"/>
    <property type="match status" value="1"/>
</dbReference>
<dbReference type="Pfam" id="PF00196">
    <property type="entry name" value="GerE"/>
    <property type="match status" value="1"/>
</dbReference>
<sequence length="939" mass="97792">MSKQKVAGGISDREAEVLALVGQHRSNAEIAAQLFISVRTVETHVSSLLRKAGVPDRRALADRAADFAPAGRANETTSPLPSPLTSFIGRAGERAALRAAVMANRQVTALGPGGIGKTRLALAVAADLAGEFANGVWFVDLVPVTDAEMTGAAVARALGSGEQQGRSLDDSVVAALADREVLLVLDNCEHLREGVAPFVERLLARCPGVTVLVTSRARLVVPFEQVYVVPPLSVGEVTEPAAPGSDAAALFLDRASALGWPVGPEQLERVTEICRRLDGSALAIELAAARLPTLGLDGLTASLADPLRLLVGGRRADDRHRSMRAMLDWSQALLEEPDRCLLRRVSVFVAPFTAADAVRVAGYRPLEPAAVADGLARLTEQSLLTAVMSGSGTRYRVLTTIRQYESEQLGEAGERSEVLARHLRWCTESGAALARGLPDVTGGWRAGFDAVADDMRAALGWAERQPAHRVLAYELTLSLAELAFARNLVGESQRRYEQAAALAADPGTAVSALRSAAATAGCRMDGAGMFRLYRAAAETARDAGDAAGAATDLATAAITVYRMSDTFAESPPTDIAALLLSQARELAGGDATAEAAVALAECGVPADTGDSGVGGDAALGQAERAVELASRTGDRLVRSAALDALAAAQLWAGDTFASAATTRQRVESLVGVPVSPASELERVNALAEAAESCLGVGDLVGARRWGEQLRDLPLLAERGDFATSRLLVVDALAGRVDDVLAAASRFSDAWTLSGRTQAPTLAPAAAAVAMVHGLRGDGPARAEWLAVAADLGVAREQQVAYRAVFDAVVLLHEGRAAEALSGLVADPDEMDQRVVWVWRHWYFALRAESAVLAGDPSAREHLVTARTAVAGDPVAGAIVDRAAALWEGGSELLPAVAAAFAAAQCGYQRARTLVLAGGSSAEAGAAGFAVLGCTVPWSR</sequence>
<dbReference type="InterPro" id="IPR016032">
    <property type="entry name" value="Sig_transdc_resp-reg_C-effctor"/>
</dbReference>
<dbReference type="PROSITE" id="PS50043">
    <property type="entry name" value="HTH_LUXR_2"/>
    <property type="match status" value="1"/>
</dbReference>
<dbReference type="Pfam" id="PF25872">
    <property type="entry name" value="HTH_77"/>
    <property type="match status" value="1"/>
</dbReference>
<dbReference type="Gene3D" id="3.40.50.300">
    <property type="entry name" value="P-loop containing nucleotide triphosphate hydrolases"/>
    <property type="match status" value="1"/>
</dbReference>
<reference evidence="2 3" key="1">
    <citation type="submission" date="2024-06" db="EMBL/GenBank/DDBJ databases">
        <title>The Natural Products Discovery Center: Release of the First 8490 Sequenced Strains for Exploring Actinobacteria Biosynthetic Diversity.</title>
        <authorList>
            <person name="Kalkreuter E."/>
            <person name="Kautsar S.A."/>
            <person name="Yang D."/>
            <person name="Bader C.D."/>
            <person name="Teijaro C.N."/>
            <person name="Fluegel L."/>
            <person name="Davis C.M."/>
            <person name="Simpson J.R."/>
            <person name="Lauterbach L."/>
            <person name="Steele A.D."/>
            <person name="Gui C."/>
            <person name="Meng S."/>
            <person name="Li G."/>
            <person name="Viehrig K."/>
            <person name="Ye F."/>
            <person name="Su P."/>
            <person name="Kiefer A.F."/>
            <person name="Nichols A."/>
            <person name="Cepeda A.J."/>
            <person name="Yan W."/>
            <person name="Fan B."/>
            <person name="Jiang Y."/>
            <person name="Adhikari A."/>
            <person name="Zheng C.-J."/>
            <person name="Schuster L."/>
            <person name="Cowan T.M."/>
            <person name="Smanski M.J."/>
            <person name="Chevrette M.G."/>
            <person name="De Carvalho L.P.S."/>
            <person name="Shen B."/>
        </authorList>
    </citation>
    <scope>NUCLEOTIDE SEQUENCE [LARGE SCALE GENOMIC DNA]</scope>
    <source>
        <strain evidence="2 3">NPDC019708</strain>
    </source>
</reference>
<dbReference type="SUPFAM" id="SSF52540">
    <property type="entry name" value="P-loop containing nucleoside triphosphate hydrolases"/>
    <property type="match status" value="1"/>
</dbReference>
<keyword evidence="3" id="KW-1185">Reference proteome</keyword>
<dbReference type="CDD" id="cd06170">
    <property type="entry name" value="LuxR_C_like"/>
    <property type="match status" value="1"/>
</dbReference>
<feature type="domain" description="HTH luxR-type" evidence="1">
    <location>
        <begin position="1"/>
        <end position="68"/>
    </location>
</feature>
<dbReference type="EMBL" id="JBEYBF010000003">
    <property type="protein sequence ID" value="MEU1951555.1"/>
    <property type="molecule type" value="Genomic_DNA"/>
</dbReference>
<dbReference type="InterPro" id="IPR000792">
    <property type="entry name" value="Tscrpt_reg_LuxR_C"/>
</dbReference>